<dbReference type="EMBL" id="UYSL01028426">
    <property type="protein sequence ID" value="VDL87523.1"/>
    <property type="molecule type" value="Genomic_DNA"/>
</dbReference>
<proteinExistence type="predicted"/>
<evidence type="ECO:0000313" key="2">
    <source>
        <dbReference type="Proteomes" id="UP000271162"/>
    </source>
</evidence>
<gene>
    <name evidence="1" type="ORF">NBR_LOCUS22586</name>
</gene>
<evidence type="ECO:0000313" key="1">
    <source>
        <dbReference type="EMBL" id="VDL87523.1"/>
    </source>
</evidence>
<dbReference type="Proteomes" id="UP000271162">
    <property type="component" value="Unassembled WGS sequence"/>
</dbReference>
<organism evidence="3">
    <name type="scientific">Nippostrongylus brasiliensis</name>
    <name type="common">Rat hookworm</name>
    <dbReference type="NCBI Taxonomy" id="27835"/>
    <lineage>
        <taxon>Eukaryota</taxon>
        <taxon>Metazoa</taxon>
        <taxon>Ecdysozoa</taxon>
        <taxon>Nematoda</taxon>
        <taxon>Chromadorea</taxon>
        <taxon>Rhabditida</taxon>
        <taxon>Rhabditina</taxon>
        <taxon>Rhabditomorpha</taxon>
        <taxon>Strongyloidea</taxon>
        <taxon>Heligmosomidae</taxon>
        <taxon>Nippostrongylus</taxon>
    </lineage>
</organism>
<protein>
    <submittedName>
        <fullName evidence="1 3">Uncharacterized protein</fullName>
    </submittedName>
</protein>
<keyword evidence="2" id="KW-1185">Reference proteome</keyword>
<dbReference type="WBParaSite" id="NBR_0002258501-mRNA-1">
    <property type="protein sequence ID" value="NBR_0002258501-mRNA-1"/>
    <property type="gene ID" value="NBR_0002258501"/>
</dbReference>
<name>A0A0N4YZB3_NIPBR</name>
<evidence type="ECO:0000313" key="3">
    <source>
        <dbReference type="WBParaSite" id="NBR_0002258501-mRNA-1"/>
    </source>
</evidence>
<reference evidence="3" key="1">
    <citation type="submission" date="2017-02" db="UniProtKB">
        <authorList>
            <consortium name="WormBaseParasite"/>
        </authorList>
    </citation>
    <scope>IDENTIFICATION</scope>
</reference>
<accession>A0A0N4YZB3</accession>
<reference evidence="1 2" key="2">
    <citation type="submission" date="2018-11" db="EMBL/GenBank/DDBJ databases">
        <authorList>
            <consortium name="Pathogen Informatics"/>
        </authorList>
    </citation>
    <scope>NUCLEOTIDE SEQUENCE [LARGE SCALE GENOMIC DNA]</scope>
</reference>
<dbReference type="AlphaFoldDB" id="A0A0N4YZB3"/>
<sequence length="103" mass="11305">MEQVDFGKFGSVFKSSKVLLKAMIYIFQLKVVMPTRSIPARLIHQFVSSIAISALSQATMTAAMILPAPRTSPCARRRVTTVIVVILSSKTYEFVTVDPVSAL</sequence>